<evidence type="ECO:0000313" key="2">
    <source>
        <dbReference type="EMBL" id="AZA84596.1"/>
    </source>
</evidence>
<dbReference type="KEGG" id="clac:EG342_23060"/>
<evidence type="ECO:0000256" key="1">
    <source>
        <dbReference type="SAM" id="MobiDB-lite"/>
    </source>
</evidence>
<evidence type="ECO:0000313" key="5">
    <source>
        <dbReference type="Proteomes" id="UP000279972"/>
    </source>
</evidence>
<dbReference type="EMBL" id="PPEH01000002">
    <property type="protein sequence ID" value="PNW14715.1"/>
    <property type="molecule type" value="Genomic_DNA"/>
</dbReference>
<keyword evidence="5" id="KW-1185">Reference proteome</keyword>
<reference evidence="3 4" key="1">
    <citation type="submission" date="2018-01" db="EMBL/GenBank/DDBJ databases">
        <title>Draft genome sequences of Chryseobacterium lactis NCTC11390, Chryseobacterium oncorhynchi 701B-08, and Chryseobacterium viscerum 687B-08.</title>
        <authorList>
            <person name="Jeong J.-J."/>
            <person name="Lee Y.J."/>
            <person name="Park B."/>
            <person name="Choi I.-G."/>
            <person name="Kim K.D."/>
        </authorList>
    </citation>
    <scope>NUCLEOTIDE SEQUENCE [LARGE SCALE GENOMIC DNA]</scope>
    <source>
        <strain evidence="3 4">NCTC11390</strain>
    </source>
</reference>
<dbReference type="EMBL" id="CP033924">
    <property type="protein sequence ID" value="AZA84596.1"/>
    <property type="molecule type" value="Genomic_DNA"/>
</dbReference>
<gene>
    <name evidence="3" type="ORF">C1637_07090</name>
    <name evidence="2" type="ORF">EG342_23060</name>
</gene>
<name>A0A3G6RSQ2_CHRLC</name>
<dbReference type="Proteomes" id="UP000279972">
    <property type="component" value="Chromosome"/>
</dbReference>
<dbReference type="PROSITE" id="PS51257">
    <property type="entry name" value="PROKAR_LIPOPROTEIN"/>
    <property type="match status" value="1"/>
</dbReference>
<reference evidence="2 5" key="2">
    <citation type="submission" date="2018-11" db="EMBL/GenBank/DDBJ databases">
        <title>Proposal to divide the Flavobacteriaceae and reorganize its genera based on Amino Acid Identity values calculated from whole genome sequences.</title>
        <authorList>
            <person name="Nicholson A.C."/>
            <person name="Gulvik C.A."/>
            <person name="Whitney A.M."/>
            <person name="Humrighouse B.W."/>
            <person name="Bell M."/>
            <person name="Holmes B."/>
            <person name="Steigerwalt A.G."/>
            <person name="Villarma A."/>
            <person name="Sheth M."/>
            <person name="Batra D."/>
            <person name="Pryor J."/>
            <person name="Bernardet J.-F."/>
            <person name="Hugo C."/>
            <person name="Kampfer P."/>
            <person name="Newman J."/>
            <person name="McQuiston J.R."/>
        </authorList>
    </citation>
    <scope>NUCLEOTIDE SEQUENCE [LARGE SCALE GENOMIC DNA]</scope>
    <source>
        <strain evidence="2 5">KC_1864</strain>
    </source>
</reference>
<evidence type="ECO:0000313" key="4">
    <source>
        <dbReference type="Proteomes" id="UP000236262"/>
    </source>
</evidence>
<dbReference type="GeneID" id="56898642"/>
<sequence length="534" mass="59696">MKRIYYLSMLLTLFVGFQSCKKDHVSSLENSNQQVLSLKAAFEKQHSDSGLPADRKNFSKNFNTQILWDSVTFKTADTAIVRVKLLSDVKIFTNDSIPVDLSNNLILKATKNQKREWDFVKVIYLPEYGKDIPNGFTGRIISEGYFDNNFTVTKYYEGKAYFSTFNADNSWLKDRSAPKLKAGGLPGDPRCQPEEEEDQRTVEGYVEGQLNTVWTFPKTKLPHAACSDDPIPTGTGGGGAPGAPSDNFPKPNVDELKNQLKNKPFALIPNIDCAIIKKWLAMAKFAIDQSTKDKIRKFDVAYFGSPVSHALDINDAFSPLVNMDYFPINIDKMPTINGKTATPEQFQEHIRKNINNFVDTYYSKFSPYDKWGVADQNLWNSSNPKNAVITIDILGPDNGSVIVSKYNSGGWTFTTIFEPQYKGHPVSGNRDFGFVKNANGSYTFYTRGVDRLSYIDGSNFQAVANFFGVPNAGPFGKADALWNSYQKMVSDFVNKNGGKAAPGKQEIHRPDWNTVKDVIDGKKPLSTLSSDCKD</sequence>
<dbReference type="OrthoDB" id="1433916at2"/>
<organism evidence="3 4">
    <name type="scientific">Chryseobacterium lactis</name>
    <dbReference type="NCBI Taxonomy" id="1241981"/>
    <lineage>
        <taxon>Bacteria</taxon>
        <taxon>Pseudomonadati</taxon>
        <taxon>Bacteroidota</taxon>
        <taxon>Flavobacteriia</taxon>
        <taxon>Flavobacteriales</taxon>
        <taxon>Weeksellaceae</taxon>
        <taxon>Chryseobacterium group</taxon>
        <taxon>Chryseobacterium</taxon>
    </lineage>
</organism>
<protein>
    <submittedName>
        <fullName evidence="3">Uncharacterized protein</fullName>
    </submittedName>
</protein>
<feature type="region of interest" description="Disordered" evidence="1">
    <location>
        <begin position="225"/>
        <end position="252"/>
    </location>
</feature>
<dbReference type="Proteomes" id="UP000236262">
    <property type="component" value="Unassembled WGS sequence"/>
</dbReference>
<proteinExistence type="predicted"/>
<accession>A0A3G6RSQ2</accession>
<feature type="region of interest" description="Disordered" evidence="1">
    <location>
        <begin position="178"/>
        <end position="199"/>
    </location>
</feature>
<dbReference type="RefSeq" id="WP_103290211.1">
    <property type="nucleotide sequence ID" value="NZ_CP033924.1"/>
</dbReference>
<evidence type="ECO:0000313" key="3">
    <source>
        <dbReference type="EMBL" id="PNW14715.1"/>
    </source>
</evidence>
<dbReference type="AlphaFoldDB" id="A0A3G6RSQ2"/>